<dbReference type="EMBL" id="JBJKTR010000016">
    <property type="protein sequence ID" value="KAL3339237.1"/>
    <property type="molecule type" value="Genomic_DNA"/>
</dbReference>
<dbReference type="AlphaFoldDB" id="A0ABD2S7C4"/>
<feature type="region of interest" description="Disordered" evidence="1">
    <location>
        <begin position="100"/>
        <end position="131"/>
    </location>
</feature>
<protein>
    <submittedName>
        <fullName evidence="2">Uncharacterized protein</fullName>
    </submittedName>
</protein>
<evidence type="ECO:0000256" key="1">
    <source>
        <dbReference type="SAM" id="MobiDB-lite"/>
    </source>
</evidence>
<feature type="compositionally biased region" description="Polar residues" evidence="1">
    <location>
        <begin position="118"/>
        <end position="131"/>
    </location>
</feature>
<comment type="caution">
    <text evidence="2">The sequence shown here is derived from an EMBL/GenBank/DDBJ whole genome shotgun (WGS) entry which is preliminary data.</text>
</comment>
<feature type="compositionally biased region" description="Polar residues" evidence="1">
    <location>
        <begin position="100"/>
        <end position="110"/>
    </location>
</feature>
<gene>
    <name evidence="2" type="ORF">AABB24_028063</name>
</gene>
<proteinExistence type="predicted"/>
<keyword evidence="3" id="KW-1185">Reference proteome</keyword>
<dbReference type="Proteomes" id="UP001627284">
    <property type="component" value="Unassembled WGS sequence"/>
</dbReference>
<accession>A0ABD2S7C4</accession>
<organism evidence="2 3">
    <name type="scientific">Solanum stoloniferum</name>
    <dbReference type="NCBI Taxonomy" id="62892"/>
    <lineage>
        <taxon>Eukaryota</taxon>
        <taxon>Viridiplantae</taxon>
        <taxon>Streptophyta</taxon>
        <taxon>Embryophyta</taxon>
        <taxon>Tracheophyta</taxon>
        <taxon>Spermatophyta</taxon>
        <taxon>Magnoliopsida</taxon>
        <taxon>eudicotyledons</taxon>
        <taxon>Gunneridae</taxon>
        <taxon>Pentapetalae</taxon>
        <taxon>asterids</taxon>
        <taxon>lamiids</taxon>
        <taxon>Solanales</taxon>
        <taxon>Solanaceae</taxon>
        <taxon>Solanoideae</taxon>
        <taxon>Solaneae</taxon>
        <taxon>Solanum</taxon>
    </lineage>
</organism>
<evidence type="ECO:0000313" key="3">
    <source>
        <dbReference type="Proteomes" id="UP001627284"/>
    </source>
</evidence>
<feature type="non-terminal residue" evidence="2">
    <location>
        <position position="131"/>
    </location>
</feature>
<reference evidence="2 3" key="1">
    <citation type="submission" date="2024-05" db="EMBL/GenBank/DDBJ databases">
        <title>De novo assembly of an allotetraploid wild potato.</title>
        <authorList>
            <person name="Hosaka A.J."/>
        </authorList>
    </citation>
    <scope>NUCLEOTIDE SEQUENCE [LARGE SCALE GENOMIC DNA]</scope>
    <source>
        <tissue evidence="2">Young leaves</tissue>
    </source>
</reference>
<evidence type="ECO:0000313" key="2">
    <source>
        <dbReference type="EMBL" id="KAL3339237.1"/>
    </source>
</evidence>
<name>A0ABD2S7C4_9SOLN</name>
<sequence length="131" mass="13509">MLSFSLGTKTCIFGCQLFVVVLDCTNSTYVAALQPGTIAVFTFILALLMGSPTPPSSPVVRQAQIRPPPHRFRTSVAAGGGATILTGAPSRSTVVTAQRTGCSSTGSSHRQLAPAARTGQQPEVTGAFIST</sequence>